<dbReference type="AlphaFoldDB" id="A0A8X6MCJ0"/>
<reference evidence="2" key="1">
    <citation type="submission" date="2020-08" db="EMBL/GenBank/DDBJ databases">
        <title>Multicomponent nature underlies the extraordinary mechanical properties of spider dragline silk.</title>
        <authorList>
            <person name="Kono N."/>
            <person name="Nakamura H."/>
            <person name="Mori M."/>
            <person name="Yoshida Y."/>
            <person name="Ohtoshi R."/>
            <person name="Malay A.D."/>
            <person name="Moran D.A.P."/>
            <person name="Tomita M."/>
            <person name="Numata K."/>
            <person name="Arakawa K."/>
        </authorList>
    </citation>
    <scope>NUCLEOTIDE SEQUENCE</scope>
</reference>
<feature type="compositionally biased region" description="Basic residues" evidence="1">
    <location>
        <begin position="17"/>
        <end position="33"/>
    </location>
</feature>
<dbReference type="Proteomes" id="UP000887013">
    <property type="component" value="Unassembled WGS sequence"/>
</dbReference>
<sequence length="136" mass="15992">MMSEGSTEYSNKLKREYQRKRRPTERWNFRKRSAPSSLDPGTRKMTRREAADESGRSSPGPPRGATDSRRQVPPRRSSPYQLRSRRHIKEEQEESRRSSPYPLRNRLSIGERQAATGRTKVGEVETARSRRFRPYK</sequence>
<evidence type="ECO:0000313" key="2">
    <source>
        <dbReference type="EMBL" id="GFS40132.1"/>
    </source>
</evidence>
<gene>
    <name evidence="2" type="ORF">NPIL_350381</name>
</gene>
<evidence type="ECO:0000256" key="1">
    <source>
        <dbReference type="SAM" id="MobiDB-lite"/>
    </source>
</evidence>
<feature type="compositionally biased region" description="Basic and acidic residues" evidence="1">
    <location>
        <begin position="88"/>
        <end position="97"/>
    </location>
</feature>
<accession>A0A8X6MCJ0</accession>
<protein>
    <submittedName>
        <fullName evidence="2">Uncharacterized protein</fullName>
    </submittedName>
</protein>
<proteinExistence type="predicted"/>
<organism evidence="2 3">
    <name type="scientific">Nephila pilipes</name>
    <name type="common">Giant wood spider</name>
    <name type="synonym">Nephila maculata</name>
    <dbReference type="NCBI Taxonomy" id="299642"/>
    <lineage>
        <taxon>Eukaryota</taxon>
        <taxon>Metazoa</taxon>
        <taxon>Ecdysozoa</taxon>
        <taxon>Arthropoda</taxon>
        <taxon>Chelicerata</taxon>
        <taxon>Arachnida</taxon>
        <taxon>Araneae</taxon>
        <taxon>Araneomorphae</taxon>
        <taxon>Entelegynae</taxon>
        <taxon>Araneoidea</taxon>
        <taxon>Nephilidae</taxon>
        <taxon>Nephila</taxon>
    </lineage>
</organism>
<name>A0A8X6MCJ0_NEPPI</name>
<dbReference type="EMBL" id="BMAW01089484">
    <property type="protein sequence ID" value="GFS40132.1"/>
    <property type="molecule type" value="Genomic_DNA"/>
</dbReference>
<comment type="caution">
    <text evidence="2">The sequence shown here is derived from an EMBL/GenBank/DDBJ whole genome shotgun (WGS) entry which is preliminary data.</text>
</comment>
<keyword evidence="3" id="KW-1185">Reference proteome</keyword>
<feature type="region of interest" description="Disordered" evidence="1">
    <location>
        <begin position="1"/>
        <end position="136"/>
    </location>
</feature>
<evidence type="ECO:0000313" key="3">
    <source>
        <dbReference type="Proteomes" id="UP000887013"/>
    </source>
</evidence>
<feature type="compositionally biased region" description="Polar residues" evidence="1">
    <location>
        <begin position="1"/>
        <end position="10"/>
    </location>
</feature>